<dbReference type="AlphaFoldDB" id="A0A218ZEU9"/>
<gene>
    <name evidence="2" type="ORF">B2J93_5078</name>
</gene>
<dbReference type="InParanoid" id="A0A218ZEU9"/>
<dbReference type="Proteomes" id="UP000242519">
    <property type="component" value="Unassembled WGS sequence"/>
</dbReference>
<proteinExistence type="predicted"/>
<evidence type="ECO:0000256" key="1">
    <source>
        <dbReference type="SAM" id="MobiDB-lite"/>
    </source>
</evidence>
<sequence length="231" mass="25086">MSPIPSDTLGTFHHRGTYFLAKLESGLGMDTGLGQTGSKVITEARTGEDALLPRGAWPTWATADGPPNGWMTPDARKRWISYGETRTRKGDNNMENEKDKNKTPQTKDLERRSCSTRSAVLGQRAGATPFHWRTVSHIQGKTRRRARRALAAMGNGWSDGAAAARHQGSLSAGAARRHAYLSPTARGAVLQAEVPVQLVSLASCRLLAPANRRFPCPLTASRVPIWGHPSL</sequence>
<dbReference type="EMBL" id="MZNU01000038">
    <property type="protein sequence ID" value="OWP06599.1"/>
    <property type="molecule type" value="Genomic_DNA"/>
</dbReference>
<protein>
    <submittedName>
        <fullName evidence="2">Uncharacterized protein</fullName>
    </submittedName>
</protein>
<evidence type="ECO:0000313" key="2">
    <source>
        <dbReference type="EMBL" id="OWP06599.1"/>
    </source>
</evidence>
<feature type="region of interest" description="Disordered" evidence="1">
    <location>
        <begin position="84"/>
        <end position="116"/>
    </location>
</feature>
<accession>A0A218ZEU9</accession>
<evidence type="ECO:0000313" key="3">
    <source>
        <dbReference type="Proteomes" id="UP000242519"/>
    </source>
</evidence>
<comment type="caution">
    <text evidence="2">The sequence shown here is derived from an EMBL/GenBank/DDBJ whole genome shotgun (WGS) entry which is preliminary data.</text>
</comment>
<keyword evidence="3" id="KW-1185">Reference proteome</keyword>
<organism evidence="2 3">
    <name type="scientific">Diplocarpon coronariae</name>
    <dbReference type="NCBI Taxonomy" id="2795749"/>
    <lineage>
        <taxon>Eukaryota</taxon>
        <taxon>Fungi</taxon>
        <taxon>Dikarya</taxon>
        <taxon>Ascomycota</taxon>
        <taxon>Pezizomycotina</taxon>
        <taxon>Leotiomycetes</taxon>
        <taxon>Helotiales</taxon>
        <taxon>Drepanopezizaceae</taxon>
        <taxon>Diplocarpon</taxon>
    </lineage>
</organism>
<reference evidence="2 3" key="1">
    <citation type="submission" date="2017-04" db="EMBL/GenBank/DDBJ databases">
        <title>Draft genome sequence of Marssonina coronaria NL1: causal agent of apple blotch.</title>
        <authorList>
            <person name="Cheng Q."/>
        </authorList>
    </citation>
    <scope>NUCLEOTIDE SEQUENCE [LARGE SCALE GENOMIC DNA]</scope>
    <source>
        <strain evidence="2 3">NL1</strain>
    </source>
</reference>
<feature type="compositionally biased region" description="Basic and acidic residues" evidence="1">
    <location>
        <begin position="85"/>
        <end position="113"/>
    </location>
</feature>
<name>A0A218ZEU9_9HELO</name>